<evidence type="ECO:0000259" key="1">
    <source>
        <dbReference type="PROSITE" id="PS50943"/>
    </source>
</evidence>
<dbReference type="RefSeq" id="WP_195132162.1">
    <property type="nucleotide sequence ID" value="NZ_JADLQX010000022.1"/>
</dbReference>
<dbReference type="Pfam" id="PF13560">
    <property type="entry name" value="HTH_31"/>
    <property type="match status" value="1"/>
</dbReference>
<dbReference type="EMBL" id="JADLQX010000022">
    <property type="protein sequence ID" value="MBF6300936.1"/>
    <property type="molecule type" value="Genomic_DNA"/>
</dbReference>
<comment type="caution">
    <text evidence="2">The sequence shown here is derived from an EMBL/GenBank/DDBJ whole genome shotgun (WGS) entry which is preliminary data.</text>
</comment>
<gene>
    <name evidence="2" type="ORF">IU459_25815</name>
</gene>
<keyword evidence="3" id="KW-1185">Reference proteome</keyword>
<evidence type="ECO:0000313" key="2">
    <source>
        <dbReference type="EMBL" id="MBF6300936.1"/>
    </source>
</evidence>
<evidence type="ECO:0000313" key="3">
    <source>
        <dbReference type="Proteomes" id="UP000702209"/>
    </source>
</evidence>
<dbReference type="Pfam" id="PF19054">
    <property type="entry name" value="DUF5753"/>
    <property type="match status" value="1"/>
</dbReference>
<dbReference type="SMART" id="SM00530">
    <property type="entry name" value="HTH_XRE"/>
    <property type="match status" value="1"/>
</dbReference>
<accession>A0ABS0CWG0</accession>
<dbReference type="PROSITE" id="PS50943">
    <property type="entry name" value="HTH_CROC1"/>
    <property type="match status" value="1"/>
</dbReference>
<dbReference type="SUPFAM" id="SSF47413">
    <property type="entry name" value="lambda repressor-like DNA-binding domains"/>
    <property type="match status" value="1"/>
</dbReference>
<dbReference type="InterPro" id="IPR043917">
    <property type="entry name" value="DUF5753"/>
</dbReference>
<sequence>MAKDSTPPPSLPRRRFGNHIREARNAANLRQPDVAKAMRWSVPTQSRIERGYLGTLNDRDVRDLCEVLGIDDKNEVAALIALLEEATAQPKKWWQQHTEVMQERFDVYVGLESEARSIDIYRSELVPGLFQTADYAKALNQLFFPHDSEEQQARRIELKLQRQASLTRKTKPLKVNLVLDEAILHRVVGNRRIMRAQAAHLADMSTRENISIRILPFTAGYPAGTATGAFSILSFEADPPVVYVESFTSNLYFEEDAEVAIYNSASTTLHRSALDAQASRSLLRQMVKEYSG</sequence>
<reference evidence="2 3" key="1">
    <citation type="submission" date="2020-10" db="EMBL/GenBank/DDBJ databases">
        <title>Identification of Nocardia species via Next-generation sequencing and recognition of intraspecies genetic diversity.</title>
        <authorList>
            <person name="Li P."/>
            <person name="Li P."/>
            <person name="Lu B."/>
        </authorList>
    </citation>
    <scope>NUCLEOTIDE SEQUENCE [LARGE SCALE GENOMIC DNA]</scope>
    <source>
        <strain evidence="2 3">BJ06-0157</strain>
    </source>
</reference>
<name>A0ABS0CWG0_9NOCA</name>
<proteinExistence type="predicted"/>
<dbReference type="InterPro" id="IPR010982">
    <property type="entry name" value="Lambda_DNA-bd_dom_sf"/>
</dbReference>
<dbReference type="Proteomes" id="UP000702209">
    <property type="component" value="Unassembled WGS sequence"/>
</dbReference>
<dbReference type="Gene3D" id="1.10.260.40">
    <property type="entry name" value="lambda repressor-like DNA-binding domains"/>
    <property type="match status" value="1"/>
</dbReference>
<dbReference type="InterPro" id="IPR001387">
    <property type="entry name" value="Cro/C1-type_HTH"/>
</dbReference>
<dbReference type="CDD" id="cd00093">
    <property type="entry name" value="HTH_XRE"/>
    <property type="match status" value="1"/>
</dbReference>
<feature type="domain" description="HTH cro/C1-type" evidence="1">
    <location>
        <begin position="20"/>
        <end position="76"/>
    </location>
</feature>
<organism evidence="2 3">
    <name type="scientific">Nocardia amamiensis</name>
    <dbReference type="NCBI Taxonomy" id="404578"/>
    <lineage>
        <taxon>Bacteria</taxon>
        <taxon>Bacillati</taxon>
        <taxon>Actinomycetota</taxon>
        <taxon>Actinomycetes</taxon>
        <taxon>Mycobacteriales</taxon>
        <taxon>Nocardiaceae</taxon>
        <taxon>Nocardia</taxon>
    </lineage>
</organism>
<protein>
    <submittedName>
        <fullName evidence="2">Helix-turn-helix domain-containing protein</fullName>
    </submittedName>
</protein>